<keyword evidence="2" id="KW-1185">Reference proteome</keyword>
<organism evidence="1 2">
    <name type="scientific">Gynuella sunshinyii YC6258</name>
    <dbReference type="NCBI Taxonomy" id="1445510"/>
    <lineage>
        <taxon>Bacteria</taxon>
        <taxon>Pseudomonadati</taxon>
        <taxon>Pseudomonadota</taxon>
        <taxon>Gammaproteobacteria</taxon>
        <taxon>Oceanospirillales</taxon>
        <taxon>Saccharospirillaceae</taxon>
        <taxon>Gynuella</taxon>
    </lineage>
</organism>
<dbReference type="OrthoDB" id="9152201at2"/>
<gene>
    <name evidence="1" type="ORF">YC6258_00509</name>
</gene>
<evidence type="ECO:0000313" key="1">
    <source>
        <dbReference type="EMBL" id="AJQ92559.1"/>
    </source>
</evidence>
<dbReference type="HOGENOM" id="CLU_1018484_0_0_6"/>
<dbReference type="KEGG" id="gsn:YC6258_00509"/>
<name>A0A0C5VQL2_9GAMM</name>
<evidence type="ECO:0008006" key="3">
    <source>
        <dbReference type="Google" id="ProtNLM"/>
    </source>
</evidence>
<sequence>MDILNNERKEFIKASIESALNLAECSPFSPYLSTSNGRYVLECENQEQANMEVDRILEQAHGTEHYCFTWDGYATEDGIKRDAAFLEIGFQGQEMAKVLCQFYELDDGRVSALEPAFVTREKPNRLGSPLMGVLTEDERGLIKTSPVFVFLAIAGADGTVDKKETDAFIQNLQSPPATDNGLIRYVFADCQKSGLQYINAILGSRQLADPDQTFALIADAADKLGENGSELKSTLFDLAKRIASSSGGFLGFGSKIGKEEKAILDIMQMHFKC</sequence>
<evidence type="ECO:0000313" key="2">
    <source>
        <dbReference type="Proteomes" id="UP000032266"/>
    </source>
</evidence>
<dbReference type="Proteomes" id="UP000032266">
    <property type="component" value="Chromosome"/>
</dbReference>
<dbReference type="RefSeq" id="WP_044615595.1">
    <property type="nucleotide sequence ID" value="NZ_CP007142.1"/>
</dbReference>
<protein>
    <recommendedName>
        <fullName evidence="3">Tellurite resistance protein</fullName>
    </recommendedName>
</protein>
<reference evidence="1 2" key="1">
    <citation type="submission" date="2014-01" db="EMBL/GenBank/DDBJ databases">
        <title>Full genme sequencing of cellulolytic bacterium Gynuella sunshinyii YC6258T gen. nov., sp. nov.</title>
        <authorList>
            <person name="Khan H."/>
            <person name="Chung E.J."/>
            <person name="Chung Y.R."/>
        </authorList>
    </citation>
    <scope>NUCLEOTIDE SEQUENCE [LARGE SCALE GENOMIC DNA]</scope>
    <source>
        <strain evidence="1 2">YC6258</strain>
    </source>
</reference>
<dbReference type="AlphaFoldDB" id="A0A0C5VQL2"/>
<accession>A0A0C5VQL2</accession>
<proteinExistence type="predicted"/>
<dbReference type="STRING" id="1445510.YC6258_00509"/>
<dbReference type="EMBL" id="CP007142">
    <property type="protein sequence ID" value="AJQ92559.1"/>
    <property type="molecule type" value="Genomic_DNA"/>
</dbReference>